<sequence>MLTNLTKSRKFDLKNETLFYSHIKIVEINNKRMESKPTQVILTEITSQGLRFLSSLALPLSQHVTWRFQLTLREMTFSVEGVLINVNRLDDGNEYEVEWKGGLELGRLVLSFFIQPNPATFQANESYRYFNEYTTVQQQKQFDLLC</sequence>
<evidence type="ECO:0000313" key="2">
    <source>
        <dbReference type="Proteomes" id="UP001267290"/>
    </source>
</evidence>
<evidence type="ECO:0008006" key="3">
    <source>
        <dbReference type="Google" id="ProtNLM"/>
    </source>
</evidence>
<reference evidence="1 2" key="1">
    <citation type="submission" date="2023-07" db="EMBL/GenBank/DDBJ databases">
        <title>Sorghum-associated microbial communities from plants grown in Nebraska, USA.</title>
        <authorList>
            <person name="Schachtman D."/>
        </authorList>
    </citation>
    <scope>NUCLEOTIDE SEQUENCE [LARGE SCALE GENOMIC DNA]</scope>
    <source>
        <strain evidence="1 2">CC258</strain>
    </source>
</reference>
<dbReference type="Proteomes" id="UP001267290">
    <property type="component" value="Unassembled WGS sequence"/>
</dbReference>
<gene>
    <name evidence="1" type="ORF">J2736_003515</name>
</gene>
<keyword evidence="2" id="KW-1185">Reference proteome</keyword>
<name>A0ABU1NXS7_9BACL</name>
<comment type="caution">
    <text evidence="1">The sequence shown here is derived from an EMBL/GenBank/DDBJ whole genome shotgun (WGS) entry which is preliminary data.</text>
</comment>
<organism evidence="1 2">
    <name type="scientific">Paenibacillus qinlingensis</name>
    <dbReference type="NCBI Taxonomy" id="1837343"/>
    <lineage>
        <taxon>Bacteria</taxon>
        <taxon>Bacillati</taxon>
        <taxon>Bacillota</taxon>
        <taxon>Bacilli</taxon>
        <taxon>Bacillales</taxon>
        <taxon>Paenibacillaceae</taxon>
        <taxon>Paenibacillus</taxon>
    </lineage>
</organism>
<dbReference type="RefSeq" id="WP_310499850.1">
    <property type="nucleotide sequence ID" value="NZ_JAVDSB010000005.1"/>
</dbReference>
<proteinExistence type="predicted"/>
<dbReference type="EMBL" id="JAVDSB010000005">
    <property type="protein sequence ID" value="MDR6552313.1"/>
    <property type="molecule type" value="Genomic_DNA"/>
</dbReference>
<evidence type="ECO:0000313" key="1">
    <source>
        <dbReference type="EMBL" id="MDR6552313.1"/>
    </source>
</evidence>
<accession>A0ABU1NXS7</accession>
<protein>
    <recommendedName>
        <fullName evidence="3">PilZ domain-containing protein</fullName>
    </recommendedName>
</protein>